<dbReference type="InterPro" id="IPR037136">
    <property type="entry name" value="RNA3'_phos_cyclase_dom_sf"/>
</dbReference>
<dbReference type="EMBL" id="JBBPBM010000152">
    <property type="protein sequence ID" value="KAK8503453.1"/>
    <property type="molecule type" value="Genomic_DNA"/>
</dbReference>
<name>A0ABR2B8W1_9ROSI</name>
<accession>A0ABR2B8W1</accession>
<proteinExistence type="predicted"/>
<protein>
    <submittedName>
        <fullName evidence="1">Uncharacterized protein</fullName>
    </submittedName>
</protein>
<comment type="caution">
    <text evidence="1">The sequence shown here is derived from an EMBL/GenBank/DDBJ whole genome shotgun (WGS) entry which is preliminary data.</text>
</comment>
<sequence>MWIIQYGNKDCPVQLRNTYVSKVRVGKLSPYGIETLRQIIDVLDVQFVIKPDPSTGTVILKCCGSGMKKDNLMTCYGFAILMVCTDLEAIADREPNELLSSECLSGISELKPLRDDEEEHLHHLTIV</sequence>
<reference evidence="1 2" key="1">
    <citation type="journal article" date="2024" name="G3 (Bethesda)">
        <title>Genome assembly of Hibiscus sabdariffa L. provides insights into metabolisms of medicinal natural products.</title>
        <authorList>
            <person name="Kim T."/>
        </authorList>
    </citation>
    <scope>NUCLEOTIDE SEQUENCE [LARGE SCALE GENOMIC DNA]</scope>
    <source>
        <strain evidence="1">TK-2024</strain>
        <tissue evidence="1">Old leaves</tissue>
    </source>
</reference>
<dbReference type="Gene3D" id="3.65.10.20">
    <property type="entry name" value="RNA 3'-terminal phosphate cyclase domain"/>
    <property type="match status" value="1"/>
</dbReference>
<keyword evidence="2" id="KW-1185">Reference proteome</keyword>
<evidence type="ECO:0000313" key="2">
    <source>
        <dbReference type="Proteomes" id="UP001472677"/>
    </source>
</evidence>
<organism evidence="1 2">
    <name type="scientific">Hibiscus sabdariffa</name>
    <name type="common">roselle</name>
    <dbReference type="NCBI Taxonomy" id="183260"/>
    <lineage>
        <taxon>Eukaryota</taxon>
        <taxon>Viridiplantae</taxon>
        <taxon>Streptophyta</taxon>
        <taxon>Embryophyta</taxon>
        <taxon>Tracheophyta</taxon>
        <taxon>Spermatophyta</taxon>
        <taxon>Magnoliopsida</taxon>
        <taxon>eudicotyledons</taxon>
        <taxon>Gunneridae</taxon>
        <taxon>Pentapetalae</taxon>
        <taxon>rosids</taxon>
        <taxon>malvids</taxon>
        <taxon>Malvales</taxon>
        <taxon>Malvaceae</taxon>
        <taxon>Malvoideae</taxon>
        <taxon>Hibiscus</taxon>
    </lineage>
</organism>
<evidence type="ECO:0000313" key="1">
    <source>
        <dbReference type="EMBL" id="KAK8503453.1"/>
    </source>
</evidence>
<gene>
    <name evidence="1" type="ORF">V6N12_066143</name>
</gene>
<dbReference type="Proteomes" id="UP001472677">
    <property type="component" value="Unassembled WGS sequence"/>
</dbReference>